<keyword evidence="1" id="KW-0175">Coiled coil</keyword>
<evidence type="ECO:0000259" key="2">
    <source>
        <dbReference type="Pfam" id="PF13654"/>
    </source>
</evidence>
<feature type="non-terminal residue" evidence="4">
    <location>
        <position position="369"/>
    </location>
</feature>
<dbReference type="InterPro" id="IPR027417">
    <property type="entry name" value="P-loop_NTPase"/>
</dbReference>
<protein>
    <submittedName>
        <fullName evidence="4">AAA family ATPase</fullName>
    </submittedName>
</protein>
<gene>
    <name evidence="4" type="ORF">HYY20_03105</name>
</gene>
<reference evidence="4" key="1">
    <citation type="submission" date="2020-07" db="EMBL/GenBank/DDBJ databases">
        <title>Huge and variable diversity of episymbiotic CPR bacteria and DPANN archaea in groundwater ecosystems.</title>
        <authorList>
            <person name="He C.Y."/>
            <person name="Keren R."/>
            <person name="Whittaker M."/>
            <person name="Farag I.F."/>
            <person name="Doudna J."/>
            <person name="Cate J.H.D."/>
            <person name="Banfield J.F."/>
        </authorList>
    </citation>
    <scope>NUCLEOTIDE SEQUENCE</scope>
    <source>
        <strain evidence="4">NC_groundwater_672_Ag_B-0.1um_62_36</strain>
    </source>
</reference>
<accession>A0A932CMF0</accession>
<evidence type="ECO:0000256" key="1">
    <source>
        <dbReference type="SAM" id="Coils"/>
    </source>
</evidence>
<feature type="domain" description="Lon-like helical" evidence="3">
    <location>
        <begin position="95"/>
        <end position="128"/>
    </location>
</feature>
<dbReference type="Pfam" id="PF20437">
    <property type="entry name" value="LonC_helical"/>
    <property type="match status" value="1"/>
</dbReference>
<dbReference type="SUPFAM" id="SSF52540">
    <property type="entry name" value="P-loop containing nucleoside triphosphate hydrolases"/>
    <property type="match status" value="1"/>
</dbReference>
<sequence>MARNSLEIPVEQLRWRCNPEGFRFRTTVEISPLSGFIGQERAIRAIEFGLGMDSSGYNIYVAGLTGTGKTSIIKSHLERVVERRCIDDQCKEPSDWCYVNNFDDSDRPVVLRLPKGRAKKFKLEMDELIKHVKTEVSRVFESEEYAQQRKRILEESQKKQHQLFQELERRANEQGFTIQSSPMGLMIIPIKAGKPMTPEEYLALDQAEREELEQRRMELMSRLSDSMKSIQAFEREARKNVQELDTKVGQFTVDPLVQGLELEYSDFPEVLVYLKAVKADILDSLDSFRTTGEAAQQAIPPGMAQEPSNKYKVNLLVDNTDTQGLPIIIETNPTHANMFGRIEKRSVFGTYVTDFTMIRPGAVSRANGG</sequence>
<comment type="caution">
    <text evidence="4">The sequence shown here is derived from an EMBL/GenBank/DDBJ whole genome shotgun (WGS) entry which is preliminary data.</text>
</comment>
<dbReference type="Pfam" id="PF13654">
    <property type="entry name" value="AAA_32"/>
    <property type="match status" value="1"/>
</dbReference>
<dbReference type="EMBL" id="JACPRF010000094">
    <property type="protein sequence ID" value="MBI2875852.1"/>
    <property type="molecule type" value="Genomic_DNA"/>
</dbReference>
<feature type="domain" description="Lon protease AAA" evidence="2">
    <location>
        <begin position="324"/>
        <end position="369"/>
    </location>
</feature>
<dbReference type="Gene3D" id="3.40.50.300">
    <property type="entry name" value="P-loop containing nucleotide triphosphate hydrolases"/>
    <property type="match status" value="2"/>
</dbReference>
<proteinExistence type="predicted"/>
<evidence type="ECO:0000313" key="5">
    <source>
        <dbReference type="Proteomes" id="UP000769766"/>
    </source>
</evidence>
<dbReference type="InterPro" id="IPR046844">
    <property type="entry name" value="Lon-like_helical"/>
</dbReference>
<dbReference type="AlphaFoldDB" id="A0A932CMF0"/>
<name>A0A932CMF0_UNCTE</name>
<evidence type="ECO:0000313" key="4">
    <source>
        <dbReference type="EMBL" id="MBI2875852.1"/>
    </source>
</evidence>
<dbReference type="Proteomes" id="UP000769766">
    <property type="component" value="Unassembled WGS sequence"/>
</dbReference>
<evidence type="ECO:0000259" key="3">
    <source>
        <dbReference type="Pfam" id="PF20437"/>
    </source>
</evidence>
<dbReference type="InterPro" id="IPR041699">
    <property type="entry name" value="AAA_32"/>
</dbReference>
<organism evidence="4 5">
    <name type="scientific">Tectimicrobiota bacterium</name>
    <dbReference type="NCBI Taxonomy" id="2528274"/>
    <lineage>
        <taxon>Bacteria</taxon>
        <taxon>Pseudomonadati</taxon>
        <taxon>Nitrospinota/Tectimicrobiota group</taxon>
        <taxon>Candidatus Tectimicrobiota</taxon>
    </lineage>
</organism>
<feature type="coiled-coil region" evidence="1">
    <location>
        <begin position="202"/>
        <end position="229"/>
    </location>
</feature>